<protein>
    <submittedName>
        <fullName evidence="1">Uncharacterized protein</fullName>
    </submittedName>
</protein>
<reference evidence="1" key="1">
    <citation type="submission" date="2018-02" db="EMBL/GenBank/DDBJ databases">
        <title>Rhizophora mucronata_Transcriptome.</title>
        <authorList>
            <person name="Meera S.P."/>
            <person name="Sreeshan A."/>
            <person name="Augustine A."/>
        </authorList>
    </citation>
    <scope>NUCLEOTIDE SEQUENCE</scope>
    <source>
        <tissue evidence="1">Leaf</tissue>
    </source>
</reference>
<name>A0A2P2P7D9_RHIMU</name>
<dbReference type="AlphaFoldDB" id="A0A2P2P7D9"/>
<proteinExistence type="predicted"/>
<organism evidence="1">
    <name type="scientific">Rhizophora mucronata</name>
    <name type="common">Asiatic mangrove</name>
    <dbReference type="NCBI Taxonomy" id="61149"/>
    <lineage>
        <taxon>Eukaryota</taxon>
        <taxon>Viridiplantae</taxon>
        <taxon>Streptophyta</taxon>
        <taxon>Embryophyta</taxon>
        <taxon>Tracheophyta</taxon>
        <taxon>Spermatophyta</taxon>
        <taxon>Magnoliopsida</taxon>
        <taxon>eudicotyledons</taxon>
        <taxon>Gunneridae</taxon>
        <taxon>Pentapetalae</taxon>
        <taxon>rosids</taxon>
        <taxon>fabids</taxon>
        <taxon>Malpighiales</taxon>
        <taxon>Rhizophoraceae</taxon>
        <taxon>Rhizophora</taxon>
    </lineage>
</organism>
<dbReference type="EMBL" id="GGEC01070123">
    <property type="protein sequence ID" value="MBX50607.1"/>
    <property type="molecule type" value="Transcribed_RNA"/>
</dbReference>
<evidence type="ECO:0000313" key="1">
    <source>
        <dbReference type="EMBL" id="MBX50607.1"/>
    </source>
</evidence>
<accession>A0A2P2P7D9</accession>
<sequence>MGIYLSLFLMPSFLETTEAELYPLLLYIVM</sequence>